<evidence type="ECO:0000313" key="2">
    <source>
        <dbReference type="EMBL" id="CAA9572025.1"/>
    </source>
</evidence>
<reference evidence="2" key="1">
    <citation type="submission" date="2020-02" db="EMBL/GenBank/DDBJ databases">
        <authorList>
            <person name="Meier V. D."/>
        </authorList>
    </citation>
    <scope>NUCLEOTIDE SEQUENCE</scope>
    <source>
        <strain evidence="2">AVDCRST_MAG33</strain>
    </source>
</reference>
<sequence>MPGSPAGRTVTASSGRFAIVVSPGHAARQSRRRIAGPGSARPIRRITGMMQETSPFGEVGRPR</sequence>
<feature type="region of interest" description="Disordered" evidence="1">
    <location>
        <begin position="21"/>
        <end position="63"/>
    </location>
</feature>
<gene>
    <name evidence="2" type="ORF">AVDCRST_MAG33-2627</name>
</gene>
<dbReference type="AlphaFoldDB" id="A0A6J4V8J2"/>
<protein>
    <submittedName>
        <fullName evidence="2">Uncharacterized protein</fullName>
    </submittedName>
</protein>
<name>A0A6J4V8J2_9BACT</name>
<evidence type="ECO:0000256" key="1">
    <source>
        <dbReference type="SAM" id="MobiDB-lite"/>
    </source>
</evidence>
<organism evidence="2">
    <name type="scientific">uncultured Thermomicrobiales bacterium</name>
    <dbReference type="NCBI Taxonomy" id="1645740"/>
    <lineage>
        <taxon>Bacteria</taxon>
        <taxon>Pseudomonadati</taxon>
        <taxon>Thermomicrobiota</taxon>
        <taxon>Thermomicrobia</taxon>
        <taxon>Thermomicrobiales</taxon>
        <taxon>environmental samples</taxon>
    </lineage>
</organism>
<dbReference type="EMBL" id="CADCWK010000314">
    <property type="protein sequence ID" value="CAA9572025.1"/>
    <property type="molecule type" value="Genomic_DNA"/>
</dbReference>
<proteinExistence type="predicted"/>
<accession>A0A6J4V8J2</accession>